<dbReference type="Gene3D" id="3.40.50.1820">
    <property type="entry name" value="alpha/beta hydrolase"/>
    <property type="match status" value="1"/>
</dbReference>
<sequence>MVLITRKTLGTLDQVVDDKSTGLKMYVVKTDDKHYTVLYQGSTDFNKEGGKQDWLENDAPMAGAILSKTKMATPQLKKAASVLQEVMDKHKGASFDVYGHSLGSMCAQYAITNVKDTNRIRGAYMYEGPNIYSTLTSRQRVNTAKLAGRAHNYVDCKDSVALGYSDHNGTVGNIHMVKSPVDG</sequence>
<dbReference type="Proteomes" id="UP000291289">
    <property type="component" value="Unassembled WGS sequence"/>
</dbReference>
<dbReference type="InterPro" id="IPR029058">
    <property type="entry name" value="AB_hydrolase_fold"/>
</dbReference>
<dbReference type="OrthoDB" id="3243381at2"/>
<evidence type="ECO:0000313" key="1">
    <source>
        <dbReference type="EMBL" id="TCD53565.1"/>
    </source>
</evidence>
<protein>
    <submittedName>
        <fullName evidence="1">DUF2974 domain-containing protein</fullName>
    </submittedName>
</protein>
<comment type="caution">
    <text evidence="1">The sequence shown here is derived from an EMBL/GenBank/DDBJ whole genome shotgun (WGS) entry which is preliminary data.</text>
</comment>
<accession>A0A4R0QRB4</accession>
<dbReference type="InterPro" id="IPR024499">
    <property type="entry name" value="Mbeg1-like"/>
</dbReference>
<reference evidence="1 2" key="1">
    <citation type="submission" date="2018-12" db="EMBL/GenBank/DDBJ databases">
        <title>Alloscrdovia theropitheci sp. nov: a novel taxon from the feces of the bleeding-herat monkey (Theropithecus geleda).</title>
        <authorList>
            <person name="Modesto M."/>
        </authorList>
    </citation>
    <scope>NUCLEOTIDE SEQUENCE [LARGE SCALE GENOMIC DNA]</scope>
    <source>
        <strain evidence="1 2">GLDI4/2</strain>
    </source>
</reference>
<dbReference type="EMBL" id="RXLP01000027">
    <property type="protein sequence ID" value="TCD53565.1"/>
    <property type="molecule type" value="Genomic_DNA"/>
</dbReference>
<organism evidence="1 2">
    <name type="scientific">Alloscardovia theropitheci</name>
    <dbReference type="NCBI Taxonomy" id="2496842"/>
    <lineage>
        <taxon>Bacteria</taxon>
        <taxon>Bacillati</taxon>
        <taxon>Actinomycetota</taxon>
        <taxon>Actinomycetes</taxon>
        <taxon>Bifidobacteriales</taxon>
        <taxon>Bifidobacteriaceae</taxon>
        <taxon>Alloscardovia</taxon>
    </lineage>
</organism>
<name>A0A4R0QRB4_9BIFI</name>
<dbReference type="Pfam" id="PF11187">
    <property type="entry name" value="Mbeg1-like"/>
    <property type="match status" value="1"/>
</dbReference>
<proteinExistence type="predicted"/>
<dbReference type="SUPFAM" id="SSF53474">
    <property type="entry name" value="alpha/beta-Hydrolases"/>
    <property type="match status" value="1"/>
</dbReference>
<dbReference type="AlphaFoldDB" id="A0A4R0QRB4"/>
<keyword evidence="2" id="KW-1185">Reference proteome</keyword>
<gene>
    <name evidence="1" type="ORF">EJ419_07960</name>
</gene>
<evidence type="ECO:0000313" key="2">
    <source>
        <dbReference type="Proteomes" id="UP000291289"/>
    </source>
</evidence>